<dbReference type="Proteomes" id="UP000615446">
    <property type="component" value="Unassembled WGS sequence"/>
</dbReference>
<evidence type="ECO:0000313" key="2">
    <source>
        <dbReference type="Proteomes" id="UP000615446"/>
    </source>
</evidence>
<evidence type="ECO:0000313" key="1">
    <source>
        <dbReference type="EMBL" id="GET01015.1"/>
    </source>
</evidence>
<reference evidence="1" key="1">
    <citation type="submission" date="2019-10" db="EMBL/GenBank/DDBJ databases">
        <title>Conservation and host-specific expression of non-tandemly repeated heterogenous ribosome RNA gene in arbuscular mycorrhizal fungi.</title>
        <authorList>
            <person name="Maeda T."/>
            <person name="Kobayashi Y."/>
            <person name="Nakagawa T."/>
            <person name="Ezawa T."/>
            <person name="Yamaguchi K."/>
            <person name="Bino T."/>
            <person name="Nishimoto Y."/>
            <person name="Shigenobu S."/>
            <person name="Kawaguchi M."/>
        </authorList>
    </citation>
    <scope>NUCLEOTIDE SEQUENCE</scope>
    <source>
        <strain evidence="1">HR1</strain>
    </source>
</reference>
<organism evidence="1 2">
    <name type="scientific">Rhizophagus clarus</name>
    <dbReference type="NCBI Taxonomy" id="94130"/>
    <lineage>
        <taxon>Eukaryota</taxon>
        <taxon>Fungi</taxon>
        <taxon>Fungi incertae sedis</taxon>
        <taxon>Mucoromycota</taxon>
        <taxon>Glomeromycotina</taxon>
        <taxon>Glomeromycetes</taxon>
        <taxon>Glomerales</taxon>
        <taxon>Glomeraceae</taxon>
        <taxon>Rhizophagus</taxon>
    </lineage>
</organism>
<proteinExistence type="predicted"/>
<protein>
    <submittedName>
        <fullName evidence="1">Uncharacterized protein</fullName>
    </submittedName>
</protein>
<sequence length="143" mass="16898">MECKLLMKYIEHIAKNNEKLKGWLSGAGTTWNKCNHRITKKDKLIEQQELQKNKIEKLKTISIKGSYSTKDRADHQYQVIRNVVEDVSTEKKKVHVIKKLNFCNKVQKIILLFSNNHIEAERVIKKATEQYESEDNEWRLNSI</sequence>
<comment type="caution">
    <text evidence="1">The sequence shown here is derived from an EMBL/GenBank/DDBJ whole genome shotgun (WGS) entry which is preliminary data.</text>
</comment>
<name>A0A8H3R5T4_9GLOM</name>
<gene>
    <name evidence="1" type="ORF">RCL2_002744900</name>
</gene>
<accession>A0A8H3R5T4</accession>
<dbReference type="EMBL" id="BLAL01000297">
    <property type="protein sequence ID" value="GET01015.1"/>
    <property type="molecule type" value="Genomic_DNA"/>
</dbReference>
<dbReference type="AlphaFoldDB" id="A0A8H3R5T4"/>